<organism evidence="1 2">
    <name type="scientific">Sporosarcina jeotgali</name>
    <dbReference type="NCBI Taxonomy" id="3020056"/>
    <lineage>
        <taxon>Bacteria</taxon>
        <taxon>Bacillati</taxon>
        <taxon>Bacillota</taxon>
        <taxon>Bacilli</taxon>
        <taxon>Bacillales</taxon>
        <taxon>Caryophanaceae</taxon>
        <taxon>Sporosarcina</taxon>
    </lineage>
</organism>
<dbReference type="InterPro" id="IPR016181">
    <property type="entry name" value="Acyl_CoA_acyltransferase"/>
</dbReference>
<evidence type="ECO:0008006" key="3">
    <source>
        <dbReference type="Google" id="ProtNLM"/>
    </source>
</evidence>
<keyword evidence="2" id="KW-1185">Reference proteome</keyword>
<dbReference type="Gene3D" id="3.40.630.30">
    <property type="match status" value="1"/>
</dbReference>
<sequence>MPIRIDAYNEQEEGSVRKLFTRSFENENLFTLLKKPRSEFAYSAYINEQLTGVIFGWKSGFHPNCTYFRIVIDPIVPSDGIIKDLLVQTATREQLQYPLQTSICETAFALKIAYEKEGFVEIRRTYISDLDLSFAVGDELPLETTERLVVKCLETLSEDEVQQLVRLVKRVYKETHSVNPVADKGIQEWEQLVFAEDTIAEGSLVYVNVDTHQVLAYSFLHESDREGVYELGWCGYLDDQYKSLLPQLVIHQIQYSVTLNIHTLTGEFDTTDPYAMEVLKRFPFAPCPALITYQKRDDKQQA</sequence>
<gene>
    <name evidence="1" type="ORF">PGH26_07480</name>
</gene>
<dbReference type="Proteomes" id="UP001303532">
    <property type="component" value="Chromosome"/>
</dbReference>
<evidence type="ECO:0000313" key="1">
    <source>
        <dbReference type="EMBL" id="WOV85765.1"/>
    </source>
</evidence>
<evidence type="ECO:0000313" key="2">
    <source>
        <dbReference type="Proteomes" id="UP001303532"/>
    </source>
</evidence>
<protein>
    <recommendedName>
        <fullName evidence="3">GNAT family acetyltransferase</fullName>
    </recommendedName>
</protein>
<name>A0ABZ0KZG0_9BACL</name>
<proteinExistence type="predicted"/>
<dbReference type="SUPFAM" id="SSF55729">
    <property type="entry name" value="Acyl-CoA N-acyltransferases (Nat)"/>
    <property type="match status" value="1"/>
</dbReference>
<accession>A0ABZ0KZG0</accession>
<dbReference type="RefSeq" id="WP_323693361.1">
    <property type="nucleotide sequence ID" value="NZ_CP116341.1"/>
</dbReference>
<reference evidence="1 2" key="1">
    <citation type="submission" date="2023-01" db="EMBL/GenBank/DDBJ databases">
        <title>Sporosarcina sp. nov., isolated from Korean tranditional fermented seafood 'Jeotgal'.</title>
        <authorList>
            <person name="Yang A.-I."/>
        </authorList>
    </citation>
    <scope>NUCLEOTIDE SEQUENCE [LARGE SCALE GENOMIC DNA]</scope>
    <source>
        <strain evidence="1 2">B2O-1</strain>
    </source>
</reference>
<dbReference type="EMBL" id="CP116341">
    <property type="protein sequence ID" value="WOV85765.1"/>
    <property type="molecule type" value="Genomic_DNA"/>
</dbReference>